<accession>A0A1A8T3A5</accession>
<dbReference type="GO" id="GO:0043565">
    <property type="term" value="F:sequence-specific DNA binding"/>
    <property type="evidence" value="ECO:0007669"/>
    <property type="project" value="TreeGrafter"/>
</dbReference>
<dbReference type="STRING" id="295068.MAQ5080_00388"/>
<protein>
    <submittedName>
        <fullName evidence="2">Transposase IS200 like protein</fullName>
    </submittedName>
</protein>
<evidence type="ECO:0000313" key="2">
    <source>
        <dbReference type="EMBL" id="SBS25854.1"/>
    </source>
</evidence>
<evidence type="ECO:0000313" key="3">
    <source>
        <dbReference type="Proteomes" id="UP000092627"/>
    </source>
</evidence>
<keyword evidence="3" id="KW-1185">Reference proteome</keyword>
<dbReference type="RefSeq" id="WP_067204765.1">
    <property type="nucleotide sequence ID" value="NZ_FLOC01000001.1"/>
</dbReference>
<name>A0A1A8T3A5_9GAMM</name>
<gene>
    <name evidence="2" type="ORF">MAQ5080_00388</name>
</gene>
<sequence>MLTKGKGYSALRRGRSSSPESVYHVVFNTLNRAQMLQDFQTARAVIKAMQFCQQQQYCHTVAFCIMPDHVHWLIQPLNKQLSQVVHSVKRYTSSEQLKWSDGFYDSAVRSETELIDVARYIIANPKRAGLVSSVKDYPHWDTEYL</sequence>
<dbReference type="OrthoDB" id="9794403at2"/>
<dbReference type="InterPro" id="IPR036515">
    <property type="entry name" value="Transposase_17_sf"/>
</dbReference>
<dbReference type="PANTHER" id="PTHR36966">
    <property type="entry name" value="REP-ASSOCIATED TYROSINE TRANSPOSASE"/>
    <property type="match status" value="1"/>
</dbReference>
<reference evidence="2 3" key="1">
    <citation type="submission" date="2016-06" db="EMBL/GenBank/DDBJ databases">
        <authorList>
            <person name="Kjaerup R.B."/>
            <person name="Dalgaard T.S."/>
            <person name="Juul-Madsen H.R."/>
        </authorList>
    </citation>
    <scope>NUCLEOTIDE SEQUENCE [LARGE SCALE GENOMIC DNA]</scope>
    <source>
        <strain evidence="2 3">CECT 5080</strain>
    </source>
</reference>
<dbReference type="SUPFAM" id="SSF143422">
    <property type="entry name" value="Transposase IS200-like"/>
    <property type="match status" value="1"/>
</dbReference>
<proteinExistence type="predicted"/>
<dbReference type="PANTHER" id="PTHR36966:SF1">
    <property type="entry name" value="REP-ASSOCIATED TYROSINE TRANSPOSASE"/>
    <property type="match status" value="1"/>
</dbReference>
<dbReference type="Pfam" id="PF01797">
    <property type="entry name" value="Y1_Tnp"/>
    <property type="match status" value="1"/>
</dbReference>
<feature type="domain" description="Transposase IS200-like" evidence="1">
    <location>
        <begin position="18"/>
        <end position="124"/>
    </location>
</feature>
<dbReference type="InterPro" id="IPR052715">
    <property type="entry name" value="RAYT_transposase"/>
</dbReference>
<organism evidence="2 3">
    <name type="scientific">Marinomonas aquimarina</name>
    <dbReference type="NCBI Taxonomy" id="295068"/>
    <lineage>
        <taxon>Bacteria</taxon>
        <taxon>Pseudomonadati</taxon>
        <taxon>Pseudomonadota</taxon>
        <taxon>Gammaproteobacteria</taxon>
        <taxon>Oceanospirillales</taxon>
        <taxon>Oceanospirillaceae</taxon>
        <taxon>Marinomonas</taxon>
    </lineage>
</organism>
<dbReference type="SMART" id="SM01321">
    <property type="entry name" value="Y1_Tnp"/>
    <property type="match status" value="1"/>
</dbReference>
<dbReference type="NCBIfam" id="NF047646">
    <property type="entry name" value="REP_Tyr_transpos"/>
    <property type="match status" value="1"/>
</dbReference>
<dbReference type="Proteomes" id="UP000092627">
    <property type="component" value="Unassembled WGS sequence"/>
</dbReference>
<dbReference type="EMBL" id="FLOC01000001">
    <property type="protein sequence ID" value="SBS25854.1"/>
    <property type="molecule type" value="Genomic_DNA"/>
</dbReference>
<dbReference type="AlphaFoldDB" id="A0A1A8T3A5"/>
<dbReference type="InterPro" id="IPR002686">
    <property type="entry name" value="Transposase_17"/>
</dbReference>
<dbReference type="Gene3D" id="3.30.70.1290">
    <property type="entry name" value="Transposase IS200-like"/>
    <property type="match status" value="1"/>
</dbReference>
<evidence type="ECO:0000259" key="1">
    <source>
        <dbReference type="SMART" id="SM01321"/>
    </source>
</evidence>
<dbReference type="GO" id="GO:0004803">
    <property type="term" value="F:transposase activity"/>
    <property type="evidence" value="ECO:0007669"/>
    <property type="project" value="InterPro"/>
</dbReference>
<dbReference type="GO" id="GO:0006313">
    <property type="term" value="P:DNA transposition"/>
    <property type="evidence" value="ECO:0007669"/>
    <property type="project" value="InterPro"/>
</dbReference>